<dbReference type="Proteomes" id="UP001596058">
    <property type="component" value="Unassembled WGS sequence"/>
</dbReference>
<organism evidence="1 2">
    <name type="scientific">Nonomuraea insulae</name>
    <dbReference type="NCBI Taxonomy" id="1616787"/>
    <lineage>
        <taxon>Bacteria</taxon>
        <taxon>Bacillati</taxon>
        <taxon>Actinomycetota</taxon>
        <taxon>Actinomycetes</taxon>
        <taxon>Streptosporangiales</taxon>
        <taxon>Streptosporangiaceae</taxon>
        <taxon>Nonomuraea</taxon>
    </lineage>
</organism>
<comment type="caution">
    <text evidence="1">The sequence shown here is derived from an EMBL/GenBank/DDBJ whole genome shotgun (WGS) entry which is preliminary data.</text>
</comment>
<accession>A0ABW1D460</accession>
<evidence type="ECO:0000313" key="1">
    <source>
        <dbReference type="EMBL" id="MFC5832094.1"/>
    </source>
</evidence>
<gene>
    <name evidence="1" type="ORF">ACFPZ3_50310</name>
</gene>
<dbReference type="EMBL" id="JBHSPA010000073">
    <property type="protein sequence ID" value="MFC5832094.1"/>
    <property type="molecule type" value="Genomic_DNA"/>
</dbReference>
<reference evidence="2" key="1">
    <citation type="journal article" date="2019" name="Int. J. Syst. Evol. Microbiol.">
        <title>The Global Catalogue of Microorganisms (GCM) 10K type strain sequencing project: providing services to taxonomists for standard genome sequencing and annotation.</title>
        <authorList>
            <consortium name="The Broad Institute Genomics Platform"/>
            <consortium name="The Broad Institute Genome Sequencing Center for Infectious Disease"/>
            <person name="Wu L."/>
            <person name="Ma J."/>
        </authorList>
    </citation>
    <scope>NUCLEOTIDE SEQUENCE [LARGE SCALE GENOMIC DNA]</scope>
    <source>
        <strain evidence="2">CCUG 53903</strain>
    </source>
</reference>
<keyword evidence="2" id="KW-1185">Reference proteome</keyword>
<name>A0ABW1D460_9ACTN</name>
<dbReference type="RefSeq" id="WP_379521549.1">
    <property type="nucleotide sequence ID" value="NZ_JBHSPA010000073.1"/>
</dbReference>
<protein>
    <submittedName>
        <fullName evidence="1">Uncharacterized protein</fullName>
    </submittedName>
</protein>
<proteinExistence type="predicted"/>
<sequence>MRATVSKATAVNERVTVYATSTSNHVQLIAKDAETVAGAIEDVVKR</sequence>
<evidence type="ECO:0000313" key="2">
    <source>
        <dbReference type="Proteomes" id="UP001596058"/>
    </source>
</evidence>